<gene>
    <name evidence="1" type="ORF">HPB47_000526</name>
</gene>
<feature type="non-terminal residue" evidence="1">
    <location>
        <position position="518"/>
    </location>
</feature>
<name>A0AC60PRW7_IXOPE</name>
<accession>A0AC60PRW7</accession>
<keyword evidence="2" id="KW-1185">Reference proteome</keyword>
<dbReference type="EMBL" id="JABSTQ010010062">
    <property type="protein sequence ID" value="KAG0423740.1"/>
    <property type="molecule type" value="Genomic_DNA"/>
</dbReference>
<reference evidence="1 2" key="1">
    <citation type="journal article" date="2020" name="Cell">
        <title>Large-Scale Comparative Analyses of Tick Genomes Elucidate Their Genetic Diversity and Vector Capacities.</title>
        <authorList>
            <consortium name="Tick Genome and Microbiome Consortium (TIGMIC)"/>
            <person name="Jia N."/>
            <person name="Wang J."/>
            <person name="Shi W."/>
            <person name="Du L."/>
            <person name="Sun Y."/>
            <person name="Zhan W."/>
            <person name="Jiang J.F."/>
            <person name="Wang Q."/>
            <person name="Zhang B."/>
            <person name="Ji P."/>
            <person name="Bell-Sakyi L."/>
            <person name="Cui X.M."/>
            <person name="Yuan T.T."/>
            <person name="Jiang B.G."/>
            <person name="Yang W.F."/>
            <person name="Lam T.T."/>
            <person name="Chang Q.C."/>
            <person name="Ding S.J."/>
            <person name="Wang X.J."/>
            <person name="Zhu J.G."/>
            <person name="Ruan X.D."/>
            <person name="Zhao L."/>
            <person name="Wei J.T."/>
            <person name="Ye R.Z."/>
            <person name="Que T.C."/>
            <person name="Du C.H."/>
            <person name="Zhou Y.H."/>
            <person name="Cheng J.X."/>
            <person name="Dai P.F."/>
            <person name="Guo W.B."/>
            <person name="Han X.H."/>
            <person name="Huang E.J."/>
            <person name="Li L.F."/>
            <person name="Wei W."/>
            <person name="Gao Y.C."/>
            <person name="Liu J.Z."/>
            <person name="Shao H.Z."/>
            <person name="Wang X."/>
            <person name="Wang C.C."/>
            <person name="Yang T.C."/>
            <person name="Huo Q.B."/>
            <person name="Li W."/>
            <person name="Chen H.Y."/>
            <person name="Chen S.E."/>
            <person name="Zhou L.G."/>
            <person name="Ni X.B."/>
            <person name="Tian J.H."/>
            <person name="Sheng Y."/>
            <person name="Liu T."/>
            <person name="Pan Y.S."/>
            <person name="Xia L.Y."/>
            <person name="Li J."/>
            <person name="Zhao F."/>
            <person name="Cao W.C."/>
        </authorList>
    </citation>
    <scope>NUCLEOTIDE SEQUENCE [LARGE SCALE GENOMIC DNA]</scope>
    <source>
        <strain evidence="1">Iper-2018</strain>
    </source>
</reference>
<organism evidence="1 2">
    <name type="scientific">Ixodes persulcatus</name>
    <name type="common">Taiga tick</name>
    <dbReference type="NCBI Taxonomy" id="34615"/>
    <lineage>
        <taxon>Eukaryota</taxon>
        <taxon>Metazoa</taxon>
        <taxon>Ecdysozoa</taxon>
        <taxon>Arthropoda</taxon>
        <taxon>Chelicerata</taxon>
        <taxon>Arachnida</taxon>
        <taxon>Acari</taxon>
        <taxon>Parasitiformes</taxon>
        <taxon>Ixodida</taxon>
        <taxon>Ixodoidea</taxon>
        <taxon>Ixodidae</taxon>
        <taxon>Ixodinae</taxon>
        <taxon>Ixodes</taxon>
    </lineage>
</organism>
<proteinExistence type="predicted"/>
<protein>
    <submittedName>
        <fullName evidence="1">Uncharacterized protein</fullName>
    </submittedName>
</protein>
<dbReference type="Proteomes" id="UP000805193">
    <property type="component" value="Unassembled WGS sequence"/>
</dbReference>
<evidence type="ECO:0000313" key="2">
    <source>
        <dbReference type="Proteomes" id="UP000805193"/>
    </source>
</evidence>
<comment type="caution">
    <text evidence="1">The sequence shown here is derived from an EMBL/GenBank/DDBJ whole genome shotgun (WGS) entry which is preliminary data.</text>
</comment>
<sequence>MQQLQPSVMCGHLGPSYNRQAAFRFLQESASTLLLDSSDHFLRHLRHAGDVSTKATPPVNLSGVQLSAATESLLAHGPKFAPPVDSRVDKLASVYEIAAKIPEDNRQHFVGAETRAVWFRGGGAGKPKTPLRMLSKNFRPLVCRFLSSREIARGHSLKQFVVLANGQRHEDDERLPTLRFHCGIQRRTVGSLCLASLNVPQRSPLHEAFLAVITRDDVLVGAEQPIIDIPFKEYHLGDITYFIKKGVEAIIDDVVTKRFATEELPSWNLLTRTNKNYTFVSFRLTVIWCIGCILRYVFLFPMRVALTCVGMLWLICCTAILGYFPEGRFKRFLYWHISLITFRILSRAVSAIVTYHNRENRAKPGGICVANHTSPIDVAMLASDNCYALVGQTQGGFIGVIQTALNKAASHIWFERAEIKDRQAVAKRLREHVEDPTKLPILIFPEGTCINNTSVMQFKKGSFEVGGTIYPAAIKYDARFGDAFWNSSKQNYIHYLAMMMSSWAIVCDVWYLPPMRKK</sequence>
<evidence type="ECO:0000313" key="1">
    <source>
        <dbReference type="EMBL" id="KAG0423740.1"/>
    </source>
</evidence>